<dbReference type="EMBL" id="ATHJ01000105">
    <property type="protein sequence ID" value="EPR36037.1"/>
    <property type="molecule type" value="Genomic_DNA"/>
</dbReference>
<comment type="caution">
    <text evidence="6">The sequence shown here is derived from an EMBL/GenBank/DDBJ whole genome shotgun (WGS) entry which is preliminary data.</text>
</comment>
<evidence type="ECO:0000256" key="2">
    <source>
        <dbReference type="ARBA" id="ARBA00022793"/>
    </source>
</evidence>
<dbReference type="Proteomes" id="UP000014977">
    <property type="component" value="Unassembled WGS sequence"/>
</dbReference>
<dbReference type="InterPro" id="IPR044516">
    <property type="entry name" value="UXS-like"/>
</dbReference>
<dbReference type="PANTHER" id="PTHR43078:SF6">
    <property type="entry name" value="UDP-GLUCURONIC ACID DECARBOXYLASE 1"/>
    <property type="match status" value="1"/>
</dbReference>
<dbReference type="eggNOG" id="COG0451">
    <property type="taxonomic scope" value="Bacteria"/>
</dbReference>
<evidence type="ECO:0000256" key="3">
    <source>
        <dbReference type="ARBA" id="ARBA00023027"/>
    </source>
</evidence>
<evidence type="ECO:0000256" key="4">
    <source>
        <dbReference type="ARBA" id="ARBA00023239"/>
    </source>
</evidence>
<dbReference type="GO" id="GO:0070403">
    <property type="term" value="F:NAD+ binding"/>
    <property type="evidence" value="ECO:0007669"/>
    <property type="project" value="InterPro"/>
</dbReference>
<evidence type="ECO:0000313" key="7">
    <source>
        <dbReference type="Proteomes" id="UP000014977"/>
    </source>
</evidence>
<dbReference type="AlphaFoldDB" id="S7TFN2"/>
<dbReference type="Gene3D" id="3.40.50.720">
    <property type="entry name" value="NAD(P)-binding Rossmann-like Domain"/>
    <property type="match status" value="1"/>
</dbReference>
<feature type="domain" description="NAD-dependent epimerase/dehydratase" evidence="5">
    <location>
        <begin position="48"/>
        <end position="300"/>
    </location>
</feature>
<evidence type="ECO:0000313" key="6">
    <source>
        <dbReference type="EMBL" id="EPR36037.1"/>
    </source>
</evidence>
<keyword evidence="3" id="KW-0520">NAD</keyword>
<keyword evidence="7" id="KW-1185">Reference proteome</keyword>
<dbReference type="PANTHER" id="PTHR43078">
    <property type="entry name" value="UDP-GLUCURONIC ACID DECARBOXYLASE-RELATED"/>
    <property type="match status" value="1"/>
</dbReference>
<dbReference type="GO" id="GO:0048040">
    <property type="term" value="F:UDP-glucuronate decarboxylase activity"/>
    <property type="evidence" value="ECO:0007669"/>
    <property type="project" value="TreeGrafter"/>
</dbReference>
<reference evidence="6 7" key="1">
    <citation type="journal article" date="2013" name="Genome Announc.">
        <title>Draft genome sequences for three mercury-methylating, sulfate-reducing bacteria.</title>
        <authorList>
            <person name="Brown S.D."/>
            <person name="Hurt R.A.Jr."/>
            <person name="Gilmour C.C."/>
            <person name="Elias D.A."/>
        </authorList>
    </citation>
    <scope>NUCLEOTIDE SEQUENCE [LARGE SCALE GENOMIC DNA]</scope>
    <source>
        <strain evidence="6 7">DSM 2059</strain>
    </source>
</reference>
<accession>S7TFN2</accession>
<gene>
    <name evidence="6" type="ORF">dsmv_0742</name>
</gene>
<evidence type="ECO:0000259" key="5">
    <source>
        <dbReference type="Pfam" id="PF01370"/>
    </source>
</evidence>
<dbReference type="GO" id="GO:0042732">
    <property type="term" value="P:D-xylose metabolic process"/>
    <property type="evidence" value="ECO:0007669"/>
    <property type="project" value="InterPro"/>
</dbReference>
<organism evidence="6 7">
    <name type="scientific">Desulfococcus multivorans DSM 2059</name>
    <dbReference type="NCBI Taxonomy" id="1121405"/>
    <lineage>
        <taxon>Bacteria</taxon>
        <taxon>Pseudomonadati</taxon>
        <taxon>Thermodesulfobacteriota</taxon>
        <taxon>Desulfobacteria</taxon>
        <taxon>Desulfobacterales</taxon>
        <taxon>Desulfococcaceae</taxon>
        <taxon>Desulfococcus</taxon>
    </lineage>
</organism>
<dbReference type="STRING" id="897.B2D07_16380"/>
<sequence>MDFRPCAVEGMVTPMENLNSAHDVVSRDLAYIRTGAEAAFDKLAGKAVLVTGGAGFLGYYLVQAILSRNGDVPADRRIRLTVYDNYIRGVPQWLKALSGNPDLTLVRHDITGPLPDAMPDFQYIIHAASIASPIYYRKHPIETMDANVNGLRRLLEYCRRQPAEKAVEGFLFFSSSEIYGDPPPHRIPTDETYPGEVSCTGPRACYDESKRFGETLSVNFARQYGLPIKIVRPFNNYGPGLKITDRRVLPDFARNILNGEDIVLLSDGSPTRTFCYVADAVMGYFRVLVHGRPGEAYNIGVSTPEISMRELAEKVVGLGRDLFGYPGRVVRRQSGDESYLTDNPNRRCPIIEKARAEVGYSPGIELEEGLRRMLIWYGDNRNGEDA</sequence>
<keyword evidence="2" id="KW-0210">Decarboxylase</keyword>
<name>S7TFN2_DESML</name>
<dbReference type="InterPro" id="IPR001509">
    <property type="entry name" value="Epimerase_deHydtase"/>
</dbReference>
<evidence type="ECO:0000256" key="1">
    <source>
        <dbReference type="ARBA" id="ARBA00001911"/>
    </source>
</evidence>
<dbReference type="PATRIC" id="fig|1121405.3.peg.3474"/>
<proteinExistence type="predicted"/>
<protein>
    <submittedName>
        <fullName evidence="6">NAD-dependent epimerase/dehydratase</fullName>
    </submittedName>
</protein>
<dbReference type="Pfam" id="PF01370">
    <property type="entry name" value="Epimerase"/>
    <property type="match status" value="1"/>
</dbReference>
<keyword evidence="4" id="KW-0456">Lyase</keyword>
<comment type="cofactor">
    <cofactor evidence="1">
        <name>NAD(+)</name>
        <dbReference type="ChEBI" id="CHEBI:57540"/>
    </cofactor>
</comment>
<dbReference type="SUPFAM" id="SSF51735">
    <property type="entry name" value="NAD(P)-binding Rossmann-fold domains"/>
    <property type="match status" value="1"/>
</dbReference>
<dbReference type="InterPro" id="IPR036291">
    <property type="entry name" value="NAD(P)-bd_dom_sf"/>
</dbReference>
<dbReference type="GO" id="GO:0005737">
    <property type="term" value="C:cytoplasm"/>
    <property type="evidence" value="ECO:0007669"/>
    <property type="project" value="TreeGrafter"/>
</dbReference>